<dbReference type="Proteomes" id="UP000237347">
    <property type="component" value="Unassembled WGS sequence"/>
</dbReference>
<keyword evidence="7 8" id="KW-0624">Polysaccharide degradation</keyword>
<evidence type="ECO:0000256" key="9">
    <source>
        <dbReference type="RuleBase" id="RU361166"/>
    </source>
</evidence>
<evidence type="ECO:0000313" key="11">
    <source>
        <dbReference type="EMBL" id="KAK7847269.1"/>
    </source>
</evidence>
<evidence type="ECO:0000256" key="1">
    <source>
        <dbReference type="ARBA" id="ARBA00000966"/>
    </source>
</evidence>
<dbReference type="InterPro" id="IPR008928">
    <property type="entry name" value="6-hairpin_glycosidase_sf"/>
</dbReference>
<evidence type="ECO:0000256" key="2">
    <source>
        <dbReference type="ARBA" id="ARBA00007072"/>
    </source>
</evidence>
<dbReference type="SUPFAM" id="SSF48208">
    <property type="entry name" value="Six-hairpin glycosidases"/>
    <property type="match status" value="1"/>
</dbReference>
<dbReference type="GO" id="GO:0008810">
    <property type="term" value="F:cellulase activity"/>
    <property type="evidence" value="ECO:0007669"/>
    <property type="project" value="UniProtKB-EC"/>
</dbReference>
<gene>
    <name evidence="11" type="ORF">CFP56_006932</name>
</gene>
<evidence type="ECO:0000256" key="3">
    <source>
        <dbReference type="ARBA" id="ARBA00022801"/>
    </source>
</evidence>
<comment type="catalytic activity">
    <reaction evidence="1 9">
        <text>Endohydrolysis of (1-&gt;4)-beta-D-glucosidic linkages in cellulose, lichenin and cereal beta-D-glucans.</text>
        <dbReference type="EC" id="3.2.1.4"/>
    </reaction>
</comment>
<comment type="caution">
    <text evidence="11">The sequence shown here is derived from an EMBL/GenBank/DDBJ whole genome shotgun (WGS) entry which is preliminary data.</text>
</comment>
<reference evidence="11 12" key="1">
    <citation type="journal article" date="2018" name="Sci. Data">
        <title>The draft genome sequence of cork oak.</title>
        <authorList>
            <person name="Ramos A.M."/>
            <person name="Usie A."/>
            <person name="Barbosa P."/>
            <person name="Barros P.M."/>
            <person name="Capote T."/>
            <person name="Chaves I."/>
            <person name="Simoes F."/>
            <person name="Abreu I."/>
            <person name="Carrasquinho I."/>
            <person name="Faro C."/>
            <person name="Guimaraes J.B."/>
            <person name="Mendonca D."/>
            <person name="Nobrega F."/>
            <person name="Rodrigues L."/>
            <person name="Saibo N.J.M."/>
            <person name="Varela M.C."/>
            <person name="Egas C."/>
            <person name="Matos J."/>
            <person name="Miguel C.M."/>
            <person name="Oliveira M.M."/>
            <person name="Ricardo C.P."/>
            <person name="Goncalves S."/>
        </authorList>
    </citation>
    <scope>NUCLEOTIDE SEQUENCE [LARGE SCALE GENOMIC DNA]</scope>
    <source>
        <strain evidence="12">cv. HL8</strain>
    </source>
</reference>
<evidence type="ECO:0000313" key="12">
    <source>
        <dbReference type="Proteomes" id="UP000237347"/>
    </source>
</evidence>
<dbReference type="AlphaFoldDB" id="A0AAW0L6R5"/>
<feature type="active site" evidence="8">
    <location>
        <position position="191"/>
    </location>
</feature>
<name>A0AAW0L6R5_QUESU</name>
<dbReference type="PANTHER" id="PTHR22298">
    <property type="entry name" value="ENDO-1,4-BETA-GLUCANASE"/>
    <property type="match status" value="1"/>
</dbReference>
<keyword evidence="3 8" id="KW-0378">Hydrolase</keyword>
<evidence type="ECO:0000256" key="8">
    <source>
        <dbReference type="PROSITE-ProRule" id="PRU10059"/>
    </source>
</evidence>
<evidence type="ECO:0000256" key="4">
    <source>
        <dbReference type="ARBA" id="ARBA00023001"/>
    </source>
</evidence>
<dbReference type="EMBL" id="PKMF04000144">
    <property type="protein sequence ID" value="KAK7847269.1"/>
    <property type="molecule type" value="Genomic_DNA"/>
</dbReference>
<dbReference type="Gene3D" id="1.50.10.10">
    <property type="match status" value="1"/>
</dbReference>
<dbReference type="InterPro" id="IPR018221">
    <property type="entry name" value="Glyco_hydro_9_His_AS"/>
</dbReference>
<dbReference type="InterPro" id="IPR001701">
    <property type="entry name" value="Glyco_hydro_9"/>
</dbReference>
<dbReference type="Pfam" id="PF00759">
    <property type="entry name" value="Glyco_hydro_9"/>
    <property type="match status" value="1"/>
</dbReference>
<dbReference type="EC" id="3.2.1.4" evidence="9"/>
<evidence type="ECO:0000259" key="10">
    <source>
        <dbReference type="Pfam" id="PF00759"/>
    </source>
</evidence>
<keyword evidence="6 8" id="KW-0326">Glycosidase</keyword>
<organism evidence="11 12">
    <name type="scientific">Quercus suber</name>
    <name type="common">Cork oak</name>
    <dbReference type="NCBI Taxonomy" id="58331"/>
    <lineage>
        <taxon>Eukaryota</taxon>
        <taxon>Viridiplantae</taxon>
        <taxon>Streptophyta</taxon>
        <taxon>Embryophyta</taxon>
        <taxon>Tracheophyta</taxon>
        <taxon>Spermatophyta</taxon>
        <taxon>Magnoliopsida</taxon>
        <taxon>eudicotyledons</taxon>
        <taxon>Gunneridae</taxon>
        <taxon>Pentapetalae</taxon>
        <taxon>rosids</taxon>
        <taxon>fabids</taxon>
        <taxon>Fagales</taxon>
        <taxon>Fagaceae</taxon>
        <taxon>Quercus</taxon>
    </lineage>
</organism>
<keyword evidence="5 8" id="KW-0119">Carbohydrate metabolism</keyword>
<sequence>MNKEIVCILRLEIEPKRENQREDRNRIRVRGEESYLDALEGSSGGARSKFSWDDKYLGARVLASKIISFLIHKWKGKLKINKKHLHTLIDGEQFICNCLQKGKNNVIKTPGGLLWFLSYNLQYVTTATFIATTYSEYLTTFSTTFDCHDGTIQPNDFLAFAKSQVDYILGSNPRSTSYMVGFGSTYPNQVHHRGASIVSTNVNPAPVSCQGGYDLYFNKDAPNPNVLDGAVVSGPDENDNYSDLRSNYEQAEPTTVTSAPLVGVLAKLALSFK</sequence>
<dbReference type="InterPro" id="IPR012341">
    <property type="entry name" value="6hp_glycosidase-like_sf"/>
</dbReference>
<keyword evidence="4 9" id="KW-0136">Cellulose degradation</keyword>
<protein>
    <recommendedName>
        <fullName evidence="9">Endoglucanase</fullName>
        <ecNumber evidence="9">3.2.1.4</ecNumber>
    </recommendedName>
</protein>
<keyword evidence="12" id="KW-1185">Reference proteome</keyword>
<evidence type="ECO:0000256" key="5">
    <source>
        <dbReference type="ARBA" id="ARBA00023277"/>
    </source>
</evidence>
<proteinExistence type="inferred from homology"/>
<evidence type="ECO:0000256" key="7">
    <source>
        <dbReference type="ARBA" id="ARBA00023326"/>
    </source>
</evidence>
<evidence type="ECO:0000256" key="6">
    <source>
        <dbReference type="ARBA" id="ARBA00023295"/>
    </source>
</evidence>
<feature type="domain" description="Glycoside hydrolase family 9" evidence="10">
    <location>
        <begin position="31"/>
        <end position="265"/>
    </location>
</feature>
<dbReference type="PROSITE" id="PS00592">
    <property type="entry name" value="GH9_2"/>
    <property type="match status" value="1"/>
</dbReference>
<comment type="similarity">
    <text evidence="2 8 9">Belongs to the glycosyl hydrolase 9 (cellulase E) family.</text>
</comment>
<accession>A0AAW0L6R5</accession>
<dbReference type="GO" id="GO:0030245">
    <property type="term" value="P:cellulose catabolic process"/>
    <property type="evidence" value="ECO:0007669"/>
    <property type="project" value="UniProtKB-KW"/>
</dbReference>